<feature type="chain" id="PRO_5042951215" evidence="1">
    <location>
        <begin position="35"/>
        <end position="117"/>
    </location>
</feature>
<evidence type="ECO:0000256" key="1">
    <source>
        <dbReference type="SAM" id="SignalP"/>
    </source>
</evidence>
<keyword evidence="3" id="KW-1185">Reference proteome</keyword>
<dbReference type="Proteomes" id="UP001302126">
    <property type="component" value="Unassembled WGS sequence"/>
</dbReference>
<protein>
    <submittedName>
        <fullName evidence="2">Uncharacterized protein</fullName>
    </submittedName>
</protein>
<accession>A0AAN6X4J3</accession>
<comment type="caution">
    <text evidence="2">The sequence shown here is derived from an EMBL/GenBank/DDBJ whole genome shotgun (WGS) entry which is preliminary data.</text>
</comment>
<dbReference type="EMBL" id="MU864352">
    <property type="protein sequence ID" value="KAK4193156.1"/>
    <property type="molecule type" value="Genomic_DNA"/>
</dbReference>
<feature type="signal peptide" evidence="1">
    <location>
        <begin position="1"/>
        <end position="34"/>
    </location>
</feature>
<name>A0AAN6X4J3_9PEZI</name>
<evidence type="ECO:0000313" key="2">
    <source>
        <dbReference type="EMBL" id="KAK4193156.1"/>
    </source>
</evidence>
<sequence>MVRMPCGQARFHDMLSARGFFHLLISFWVRPVLSVPSLPCRLVLILGRCASSHQADHGDDARASRETAIVSAMETGGGGVCHPPGSRVAQRVNQAVGGDSSLQQQISRLGWRSQGMP</sequence>
<dbReference type="AlphaFoldDB" id="A0AAN6X4J3"/>
<keyword evidence="1" id="KW-0732">Signal</keyword>
<evidence type="ECO:0000313" key="3">
    <source>
        <dbReference type="Proteomes" id="UP001302126"/>
    </source>
</evidence>
<gene>
    <name evidence="2" type="ORF">QBC35DRAFT_482779</name>
</gene>
<proteinExistence type="predicted"/>
<reference evidence="2" key="2">
    <citation type="submission" date="2023-05" db="EMBL/GenBank/DDBJ databases">
        <authorList>
            <consortium name="Lawrence Berkeley National Laboratory"/>
            <person name="Steindorff A."/>
            <person name="Hensen N."/>
            <person name="Bonometti L."/>
            <person name="Westerberg I."/>
            <person name="Brannstrom I.O."/>
            <person name="Guillou S."/>
            <person name="Cros-Aarteil S."/>
            <person name="Calhoun S."/>
            <person name="Haridas S."/>
            <person name="Kuo A."/>
            <person name="Mondo S."/>
            <person name="Pangilinan J."/>
            <person name="Riley R."/>
            <person name="Labutti K."/>
            <person name="Andreopoulos B."/>
            <person name="Lipzen A."/>
            <person name="Chen C."/>
            <person name="Yanf M."/>
            <person name="Daum C."/>
            <person name="Ng V."/>
            <person name="Clum A."/>
            <person name="Ohm R."/>
            <person name="Martin F."/>
            <person name="Silar P."/>
            <person name="Natvig D."/>
            <person name="Lalanne C."/>
            <person name="Gautier V."/>
            <person name="Ament-Velasquez S.L."/>
            <person name="Kruys A."/>
            <person name="Hutchinson M.I."/>
            <person name="Powell A.J."/>
            <person name="Barry K."/>
            <person name="Miller A.N."/>
            <person name="Grigoriev I.V."/>
            <person name="Debuchy R."/>
            <person name="Gladieux P."/>
            <person name="Thoren M.H."/>
            <person name="Johannesson H."/>
        </authorList>
    </citation>
    <scope>NUCLEOTIDE SEQUENCE</scope>
    <source>
        <strain evidence="2">PSN309</strain>
    </source>
</reference>
<reference evidence="2" key="1">
    <citation type="journal article" date="2023" name="Mol. Phylogenet. Evol.">
        <title>Genome-scale phylogeny and comparative genomics of the fungal order Sordariales.</title>
        <authorList>
            <person name="Hensen N."/>
            <person name="Bonometti L."/>
            <person name="Westerberg I."/>
            <person name="Brannstrom I.O."/>
            <person name="Guillou S."/>
            <person name="Cros-Aarteil S."/>
            <person name="Calhoun S."/>
            <person name="Haridas S."/>
            <person name="Kuo A."/>
            <person name="Mondo S."/>
            <person name="Pangilinan J."/>
            <person name="Riley R."/>
            <person name="LaButti K."/>
            <person name="Andreopoulos B."/>
            <person name="Lipzen A."/>
            <person name="Chen C."/>
            <person name="Yan M."/>
            <person name="Daum C."/>
            <person name="Ng V."/>
            <person name="Clum A."/>
            <person name="Steindorff A."/>
            <person name="Ohm R.A."/>
            <person name="Martin F."/>
            <person name="Silar P."/>
            <person name="Natvig D.O."/>
            <person name="Lalanne C."/>
            <person name="Gautier V."/>
            <person name="Ament-Velasquez S.L."/>
            <person name="Kruys A."/>
            <person name="Hutchinson M.I."/>
            <person name="Powell A.J."/>
            <person name="Barry K."/>
            <person name="Miller A.N."/>
            <person name="Grigoriev I.V."/>
            <person name="Debuchy R."/>
            <person name="Gladieux P."/>
            <person name="Hiltunen Thoren M."/>
            <person name="Johannesson H."/>
        </authorList>
    </citation>
    <scope>NUCLEOTIDE SEQUENCE</scope>
    <source>
        <strain evidence="2">PSN309</strain>
    </source>
</reference>
<organism evidence="2 3">
    <name type="scientific">Podospora australis</name>
    <dbReference type="NCBI Taxonomy" id="1536484"/>
    <lineage>
        <taxon>Eukaryota</taxon>
        <taxon>Fungi</taxon>
        <taxon>Dikarya</taxon>
        <taxon>Ascomycota</taxon>
        <taxon>Pezizomycotina</taxon>
        <taxon>Sordariomycetes</taxon>
        <taxon>Sordariomycetidae</taxon>
        <taxon>Sordariales</taxon>
        <taxon>Podosporaceae</taxon>
        <taxon>Podospora</taxon>
    </lineage>
</organism>